<dbReference type="AlphaFoldDB" id="A0A438J4R7"/>
<feature type="transmembrane region" description="Helical" evidence="2">
    <location>
        <begin position="276"/>
        <end position="300"/>
    </location>
</feature>
<feature type="compositionally biased region" description="Polar residues" evidence="1">
    <location>
        <begin position="425"/>
        <end position="446"/>
    </location>
</feature>
<dbReference type="PANTHER" id="PTHR35733:SF1">
    <property type="entry name" value="OS02G0307800 PROTEIN"/>
    <property type="match status" value="1"/>
</dbReference>
<proteinExistence type="predicted"/>
<feature type="transmembrane region" description="Helical" evidence="2">
    <location>
        <begin position="117"/>
        <end position="148"/>
    </location>
</feature>
<name>A0A438J4R7_VITVI</name>
<feature type="region of interest" description="Disordered" evidence="1">
    <location>
        <begin position="415"/>
        <end position="455"/>
    </location>
</feature>
<reference evidence="3 4" key="1">
    <citation type="journal article" date="2018" name="PLoS Genet.">
        <title>Population sequencing reveals clonal diversity and ancestral inbreeding in the grapevine cultivar Chardonnay.</title>
        <authorList>
            <person name="Roach M.J."/>
            <person name="Johnson D.L."/>
            <person name="Bohlmann J."/>
            <person name="van Vuuren H.J."/>
            <person name="Jones S.J."/>
            <person name="Pretorius I.S."/>
            <person name="Schmidt S.A."/>
            <person name="Borneman A.R."/>
        </authorList>
    </citation>
    <scope>NUCLEOTIDE SEQUENCE [LARGE SCALE GENOMIC DNA]</scope>
    <source>
        <strain evidence="4">cv. Chardonnay</strain>
        <tissue evidence="3">Leaf</tissue>
    </source>
</reference>
<dbReference type="PANTHER" id="PTHR35733">
    <property type="entry name" value="OS02G0307800 PROTEIN"/>
    <property type="match status" value="1"/>
</dbReference>
<evidence type="ECO:0000313" key="3">
    <source>
        <dbReference type="EMBL" id="RVX03943.1"/>
    </source>
</evidence>
<dbReference type="Proteomes" id="UP000288805">
    <property type="component" value="Unassembled WGS sequence"/>
</dbReference>
<evidence type="ECO:0000313" key="4">
    <source>
        <dbReference type="Proteomes" id="UP000288805"/>
    </source>
</evidence>
<keyword evidence="2" id="KW-0812">Transmembrane</keyword>
<feature type="transmembrane region" description="Helical" evidence="2">
    <location>
        <begin position="378"/>
        <end position="400"/>
    </location>
</feature>
<comment type="caution">
    <text evidence="3">The sequence shown here is derived from an EMBL/GenBank/DDBJ whole genome shotgun (WGS) entry which is preliminary data.</text>
</comment>
<dbReference type="InterPro" id="IPR021434">
    <property type="entry name" value="DUF3082"/>
</dbReference>
<evidence type="ECO:0000256" key="2">
    <source>
        <dbReference type="SAM" id="Phobius"/>
    </source>
</evidence>
<gene>
    <name evidence="3" type="ORF">CK203_021582</name>
</gene>
<accession>A0A438J4R7</accession>
<evidence type="ECO:0000256" key="1">
    <source>
        <dbReference type="SAM" id="MobiDB-lite"/>
    </source>
</evidence>
<organism evidence="3 4">
    <name type="scientific">Vitis vinifera</name>
    <name type="common">Grape</name>
    <dbReference type="NCBI Taxonomy" id="29760"/>
    <lineage>
        <taxon>Eukaryota</taxon>
        <taxon>Viridiplantae</taxon>
        <taxon>Streptophyta</taxon>
        <taxon>Embryophyta</taxon>
        <taxon>Tracheophyta</taxon>
        <taxon>Spermatophyta</taxon>
        <taxon>Magnoliopsida</taxon>
        <taxon>eudicotyledons</taxon>
        <taxon>Gunneridae</taxon>
        <taxon>Pentapetalae</taxon>
        <taxon>rosids</taxon>
        <taxon>Vitales</taxon>
        <taxon>Vitaceae</taxon>
        <taxon>Viteae</taxon>
        <taxon>Vitis</taxon>
    </lineage>
</organism>
<feature type="transmembrane region" description="Helical" evidence="2">
    <location>
        <begin position="321"/>
        <end position="341"/>
    </location>
</feature>
<keyword evidence="2" id="KW-1133">Transmembrane helix</keyword>
<dbReference type="Pfam" id="PF11282">
    <property type="entry name" value="DUF3082"/>
    <property type="match status" value="1"/>
</dbReference>
<sequence length="455" mass="49980">MLQSSQRLFSSFSLPLSPSHNPCLSPPFCSLSRPTSLHLVSAHLRTRAEPLLAQVPDTTTTAPEEGPIELPPSSSSIFATNDDPTPLQVATSVLLTGAISVFLFRSIRRRVKRAKELVWPFFLLDGFSLMGSPLWIYFGALSGILILWEWAWGFEPFYRHFLRVCVFPWFNSDNEEVDDGELRNSIMLKDHLKEVRSGFGVQRFKSGNAVSIVQLSSGVKKTLKEEALDSLKAMGSGSVKAAPPSPVQALLGGITAGSALSNVQILVNSLGILNTVYHLALCSALILHEHMCVCVCVCMYPKEQRRVWMRFTSNDAYGVHCNHFKILVGYLGPLCLFWVIWKARNSIAFEDGIISSSPTSPPEVICRDPGAFGFGMTIINGLCYLATFVFGINSVGLFLYSGQLALNSFMEGSTSEETQIKGEEQLSTPNTLTDSPPDGTQLNSSEGDQRAQDEQ</sequence>
<dbReference type="EMBL" id="QGNW01000063">
    <property type="protein sequence ID" value="RVX03943.1"/>
    <property type="molecule type" value="Genomic_DNA"/>
</dbReference>
<feature type="transmembrane region" description="Helical" evidence="2">
    <location>
        <begin position="87"/>
        <end position="105"/>
    </location>
</feature>
<keyword evidence="2" id="KW-0472">Membrane</keyword>
<protein>
    <submittedName>
        <fullName evidence="3">Uncharacterized protein</fullName>
    </submittedName>
</protein>